<comment type="similarity">
    <text evidence="10">Belongs to the ApbE family.</text>
</comment>
<evidence type="ECO:0000256" key="6">
    <source>
        <dbReference type="ARBA" id="ARBA00022827"/>
    </source>
</evidence>
<keyword evidence="6 10" id="KW-0274">FAD</keyword>
<sequence length="319" mass="35395">MNKIQKSYYALGTIINLTLFGNPETYMLENTNRLIKYYEDLFTVNSTTSEVMSINQAAGVKPVSVSDATYNIVKKSIILSQENFGFNSLIGPLVKLWRIGFGDAQVPTKAQIQKYLTLIDPQAATFNDEDQSIYLKNPAMELDLGAIAKGYIADRIKDYWSAWGKQAGIIDLGGNILFMGASPLHQDHLWSIGIRDPQNPSGKPIAAVRFKACSAGTSGIYERHLDSGSKSYHHILDPQTGYPHDNNLASVTVLSKLSFDGEVETTRLFFADQPIADWGNNSSDLYGAIFVTLDKKIILQKLPPQAITLLDDQYELITF</sequence>
<feature type="binding site" evidence="11">
    <location>
        <position position="146"/>
    </location>
    <ligand>
        <name>Mg(2+)</name>
        <dbReference type="ChEBI" id="CHEBI:18420"/>
    </ligand>
</feature>
<evidence type="ECO:0000256" key="7">
    <source>
        <dbReference type="ARBA" id="ARBA00022842"/>
    </source>
</evidence>
<evidence type="ECO:0000313" key="12">
    <source>
        <dbReference type="EMBL" id="BDR59175.1"/>
    </source>
</evidence>
<evidence type="ECO:0000256" key="9">
    <source>
        <dbReference type="ARBA" id="ARBA00048540"/>
    </source>
</evidence>
<comment type="cofactor">
    <cofactor evidence="11">
        <name>Mg(2+)</name>
        <dbReference type="ChEBI" id="CHEBI:18420"/>
    </cofactor>
    <cofactor evidence="11">
        <name>Mn(2+)</name>
        <dbReference type="ChEBI" id="CHEBI:29035"/>
    </cofactor>
    <text evidence="11">Magnesium. Can also use manganese.</text>
</comment>
<dbReference type="AlphaFoldDB" id="A0AAU9DGT3"/>
<keyword evidence="7 10" id="KW-0460">Magnesium</keyword>
<evidence type="ECO:0000256" key="8">
    <source>
        <dbReference type="ARBA" id="ARBA00031306"/>
    </source>
</evidence>
<dbReference type="GO" id="GO:0016740">
    <property type="term" value="F:transferase activity"/>
    <property type="evidence" value="ECO:0007669"/>
    <property type="project" value="UniProtKB-UniRule"/>
</dbReference>
<dbReference type="Proteomes" id="UP001321861">
    <property type="component" value="Chromosome"/>
</dbReference>
<evidence type="ECO:0000256" key="5">
    <source>
        <dbReference type="ARBA" id="ARBA00022723"/>
    </source>
</evidence>
<dbReference type="RefSeq" id="WP_317634981.1">
    <property type="nucleotide sequence ID" value="NZ_AP026802.1"/>
</dbReference>
<keyword evidence="3 10" id="KW-0285">Flavoprotein</keyword>
<keyword evidence="5 10" id="KW-0479">Metal-binding</keyword>
<dbReference type="Pfam" id="PF02424">
    <property type="entry name" value="ApbE"/>
    <property type="match status" value="1"/>
</dbReference>
<dbReference type="KEGG" id="xap:XA3_16160"/>
<dbReference type="PIRSF" id="PIRSF006268">
    <property type="entry name" value="ApbE"/>
    <property type="match status" value="1"/>
</dbReference>
<evidence type="ECO:0000313" key="13">
    <source>
        <dbReference type="Proteomes" id="UP001321861"/>
    </source>
</evidence>
<dbReference type="PANTHER" id="PTHR30040:SF2">
    <property type="entry name" value="FAD:PROTEIN FMN TRANSFERASE"/>
    <property type="match status" value="1"/>
</dbReference>
<accession>A0AAU9DGT3</accession>
<dbReference type="PANTHER" id="PTHR30040">
    <property type="entry name" value="THIAMINE BIOSYNTHESIS LIPOPROTEIN APBE"/>
    <property type="match status" value="1"/>
</dbReference>
<gene>
    <name evidence="12" type="primary">apbE</name>
    <name evidence="12" type="ORF">XA3_16160</name>
</gene>
<comment type="catalytic activity">
    <reaction evidence="9 10">
        <text>L-threonyl-[protein] + FAD = FMN-L-threonyl-[protein] + AMP + H(+)</text>
        <dbReference type="Rhea" id="RHEA:36847"/>
        <dbReference type="Rhea" id="RHEA-COMP:11060"/>
        <dbReference type="Rhea" id="RHEA-COMP:11061"/>
        <dbReference type="ChEBI" id="CHEBI:15378"/>
        <dbReference type="ChEBI" id="CHEBI:30013"/>
        <dbReference type="ChEBI" id="CHEBI:57692"/>
        <dbReference type="ChEBI" id="CHEBI:74257"/>
        <dbReference type="ChEBI" id="CHEBI:456215"/>
        <dbReference type="EC" id="2.7.1.180"/>
    </reaction>
</comment>
<evidence type="ECO:0000256" key="4">
    <source>
        <dbReference type="ARBA" id="ARBA00022679"/>
    </source>
</evidence>
<reference evidence="12 13" key="1">
    <citation type="journal article" date="2023" name="Microbiol. Spectr.">
        <title>Symbiosis of Carpenter Bees with Uncharacterized Lactic Acid Bacteria Showing NAD Auxotrophy.</title>
        <authorList>
            <person name="Kawasaki S."/>
            <person name="Ozawa K."/>
            <person name="Mori T."/>
            <person name="Yamamoto A."/>
            <person name="Ito M."/>
            <person name="Ohkuma M."/>
            <person name="Sakamoto M."/>
            <person name="Matsutani M."/>
        </authorList>
    </citation>
    <scope>NUCLEOTIDE SEQUENCE [LARGE SCALE GENOMIC DNA]</scope>
    <source>
        <strain evidence="12 13">XA3</strain>
    </source>
</reference>
<dbReference type="EC" id="2.7.1.180" evidence="1 10"/>
<dbReference type="InterPro" id="IPR003374">
    <property type="entry name" value="ApbE-like_sf"/>
</dbReference>
<name>A0AAU9DGT3_9LACO</name>
<dbReference type="GO" id="GO:0046872">
    <property type="term" value="F:metal ion binding"/>
    <property type="evidence" value="ECO:0007669"/>
    <property type="project" value="UniProtKB-UniRule"/>
</dbReference>
<keyword evidence="4 10" id="KW-0808">Transferase</keyword>
<evidence type="ECO:0000256" key="2">
    <source>
        <dbReference type="ARBA" id="ARBA00016337"/>
    </source>
</evidence>
<organism evidence="12 13">
    <name type="scientific">Xylocopilactobacillus apicola</name>
    <dbReference type="NCBI Taxonomy" id="2932184"/>
    <lineage>
        <taxon>Bacteria</taxon>
        <taxon>Bacillati</taxon>
        <taxon>Bacillota</taxon>
        <taxon>Bacilli</taxon>
        <taxon>Lactobacillales</taxon>
        <taxon>Lactobacillaceae</taxon>
        <taxon>Xylocopilactobacillus</taxon>
    </lineage>
</organism>
<proteinExistence type="inferred from homology"/>
<keyword evidence="13" id="KW-1185">Reference proteome</keyword>
<dbReference type="SUPFAM" id="SSF143631">
    <property type="entry name" value="ApbE-like"/>
    <property type="match status" value="1"/>
</dbReference>
<dbReference type="Gene3D" id="3.10.520.10">
    <property type="entry name" value="ApbE-like domains"/>
    <property type="match status" value="1"/>
</dbReference>
<evidence type="ECO:0000256" key="1">
    <source>
        <dbReference type="ARBA" id="ARBA00011955"/>
    </source>
</evidence>
<dbReference type="InterPro" id="IPR024932">
    <property type="entry name" value="ApbE"/>
</dbReference>
<evidence type="ECO:0000256" key="3">
    <source>
        <dbReference type="ARBA" id="ARBA00022630"/>
    </source>
</evidence>
<evidence type="ECO:0000256" key="10">
    <source>
        <dbReference type="PIRNR" id="PIRNR006268"/>
    </source>
</evidence>
<evidence type="ECO:0000256" key="11">
    <source>
        <dbReference type="PIRSR" id="PIRSR006268-2"/>
    </source>
</evidence>
<protein>
    <recommendedName>
        <fullName evidence="2 10">FAD:protein FMN transferase</fullName>
        <ecNumber evidence="1 10">2.7.1.180</ecNumber>
    </recommendedName>
    <alternativeName>
        <fullName evidence="8 10">Flavin transferase</fullName>
    </alternativeName>
</protein>
<dbReference type="EMBL" id="AP026802">
    <property type="protein sequence ID" value="BDR59175.1"/>
    <property type="molecule type" value="Genomic_DNA"/>
</dbReference>